<sequence>MQPQGYNPTVSTKHQITIPIYELIRIYNSDASVGAPTEASGMDTNHPIPRTPTLEASFGGAREGKRKSCKILAAITRGDRGIFRSPEH</sequence>
<evidence type="ECO:0000313" key="3">
    <source>
        <dbReference type="Proteomes" id="UP000177269"/>
    </source>
</evidence>
<dbReference type="Proteomes" id="UP000177269">
    <property type="component" value="Unassembled WGS sequence"/>
</dbReference>
<evidence type="ECO:0000313" key="2">
    <source>
        <dbReference type="EMBL" id="OHA42208.1"/>
    </source>
</evidence>
<dbReference type="EMBL" id="MHSK01000017">
    <property type="protein sequence ID" value="OHA42208.1"/>
    <property type="molecule type" value="Genomic_DNA"/>
</dbReference>
<name>A0A1G2P1K4_9BACT</name>
<organism evidence="2 3">
    <name type="scientific">Candidatus Taylorbacteria bacterium RIFCSPLOWO2_12_FULL_43_20</name>
    <dbReference type="NCBI Taxonomy" id="1802332"/>
    <lineage>
        <taxon>Bacteria</taxon>
        <taxon>Candidatus Tayloriibacteriota</taxon>
    </lineage>
</organism>
<evidence type="ECO:0000256" key="1">
    <source>
        <dbReference type="SAM" id="MobiDB-lite"/>
    </source>
</evidence>
<comment type="caution">
    <text evidence="2">The sequence shown here is derived from an EMBL/GenBank/DDBJ whole genome shotgun (WGS) entry which is preliminary data.</text>
</comment>
<proteinExistence type="predicted"/>
<dbReference type="AlphaFoldDB" id="A0A1G2P1K4"/>
<protein>
    <submittedName>
        <fullName evidence="2">Uncharacterized protein</fullName>
    </submittedName>
</protein>
<feature type="region of interest" description="Disordered" evidence="1">
    <location>
        <begin position="35"/>
        <end position="61"/>
    </location>
</feature>
<reference evidence="2 3" key="1">
    <citation type="journal article" date="2016" name="Nat. Commun.">
        <title>Thousands of microbial genomes shed light on interconnected biogeochemical processes in an aquifer system.</title>
        <authorList>
            <person name="Anantharaman K."/>
            <person name="Brown C.T."/>
            <person name="Hug L.A."/>
            <person name="Sharon I."/>
            <person name="Castelle C.J."/>
            <person name="Probst A.J."/>
            <person name="Thomas B.C."/>
            <person name="Singh A."/>
            <person name="Wilkins M.J."/>
            <person name="Karaoz U."/>
            <person name="Brodie E.L."/>
            <person name="Williams K.H."/>
            <person name="Hubbard S.S."/>
            <person name="Banfield J.F."/>
        </authorList>
    </citation>
    <scope>NUCLEOTIDE SEQUENCE [LARGE SCALE GENOMIC DNA]</scope>
</reference>
<accession>A0A1G2P1K4</accession>
<gene>
    <name evidence="2" type="ORF">A3G52_00450</name>
</gene>